<keyword evidence="2" id="KW-1185">Reference proteome</keyword>
<dbReference type="EMBL" id="JAOYOD010000001">
    <property type="protein sequence ID" value="MCV9388546.1"/>
    <property type="molecule type" value="Genomic_DNA"/>
</dbReference>
<dbReference type="RefSeq" id="WP_264139419.1">
    <property type="nucleotide sequence ID" value="NZ_JAOYOD010000001.1"/>
</dbReference>
<name>A0ABT3CYA0_9BACT</name>
<accession>A0ABT3CYA0</accession>
<organism evidence="1 2">
    <name type="scientific">Reichenbachiella ulvae</name>
    <dbReference type="NCBI Taxonomy" id="2980104"/>
    <lineage>
        <taxon>Bacteria</taxon>
        <taxon>Pseudomonadati</taxon>
        <taxon>Bacteroidota</taxon>
        <taxon>Cytophagia</taxon>
        <taxon>Cytophagales</taxon>
        <taxon>Reichenbachiellaceae</taxon>
        <taxon>Reichenbachiella</taxon>
    </lineage>
</organism>
<evidence type="ECO:0000313" key="1">
    <source>
        <dbReference type="EMBL" id="MCV9388546.1"/>
    </source>
</evidence>
<proteinExistence type="predicted"/>
<evidence type="ECO:0000313" key="2">
    <source>
        <dbReference type="Proteomes" id="UP001300692"/>
    </source>
</evidence>
<sequence length="190" mass="21908">MRILVACVVLICLFSCEKNYYPKPKGYNRIDLAPSEYTSLPDSFPYLFEYAKSSEIHADKSWISERYWIDLHYPQFDADVQITYKNIDPTGSNLKDLLRDSYKLASEHGVKAYSIDESVVKLENGMMATLMELSGEVPSQFQFHVTDSTDNFLRGALYFKTATANDSLRPVIDHIKLDMLHMLNTLEWNN</sequence>
<gene>
    <name evidence="1" type="primary">gldD</name>
    <name evidence="1" type="ORF">N7U62_17810</name>
</gene>
<comment type="caution">
    <text evidence="1">The sequence shown here is derived from an EMBL/GenBank/DDBJ whole genome shotgun (WGS) entry which is preliminary data.</text>
</comment>
<dbReference type="InterPro" id="IPR019850">
    <property type="entry name" value="GldD-like"/>
</dbReference>
<dbReference type="Pfam" id="PF25593">
    <property type="entry name" value="GldD_lipo"/>
    <property type="match status" value="1"/>
</dbReference>
<dbReference type="NCBIfam" id="TIGR03512">
    <property type="entry name" value="GldD_lipo"/>
    <property type="match status" value="1"/>
</dbReference>
<reference evidence="1 2" key="1">
    <citation type="submission" date="2022-10" db="EMBL/GenBank/DDBJ databases">
        <title>Comparative genomics and taxonomic characterization of three novel marine species of genus Reichenbachiella exhibiting antioxidant and polysaccharide degradation activities.</title>
        <authorList>
            <person name="Muhammad N."/>
            <person name="Lee Y.-J."/>
            <person name="Ko J."/>
            <person name="Kim S.-G."/>
        </authorList>
    </citation>
    <scope>NUCLEOTIDE SEQUENCE [LARGE SCALE GENOMIC DNA]</scope>
    <source>
        <strain evidence="1 2">ABR2-5</strain>
    </source>
</reference>
<keyword evidence="1" id="KW-0449">Lipoprotein</keyword>
<protein>
    <submittedName>
        <fullName evidence="1">Gliding motility lipoprotein GldD</fullName>
    </submittedName>
</protein>
<dbReference type="Proteomes" id="UP001300692">
    <property type="component" value="Unassembled WGS sequence"/>
</dbReference>